<evidence type="ECO:0008006" key="5">
    <source>
        <dbReference type="Google" id="ProtNLM"/>
    </source>
</evidence>
<feature type="compositionally biased region" description="Low complexity" evidence="1">
    <location>
        <begin position="121"/>
        <end position="137"/>
    </location>
</feature>
<feature type="region of interest" description="Disordered" evidence="1">
    <location>
        <begin position="120"/>
        <end position="145"/>
    </location>
</feature>
<evidence type="ECO:0000313" key="4">
    <source>
        <dbReference type="Proteomes" id="UP000425388"/>
    </source>
</evidence>
<dbReference type="GeneID" id="80004997"/>
<proteinExistence type="predicted"/>
<keyword evidence="2" id="KW-1133">Transmembrane helix</keyword>
<feature type="transmembrane region" description="Helical" evidence="2">
    <location>
        <begin position="87"/>
        <end position="109"/>
    </location>
</feature>
<keyword evidence="2" id="KW-0812">Transmembrane</keyword>
<dbReference type="Proteomes" id="UP000425388">
    <property type="component" value="Segment"/>
</dbReference>
<accession>A0A649VJZ7</accession>
<keyword evidence="2" id="KW-0472">Membrane</keyword>
<organism evidence="3 4">
    <name type="scientific">Microbacterium phage Megan</name>
    <dbReference type="NCBI Taxonomy" id="2656551"/>
    <lineage>
        <taxon>Viruses</taxon>
        <taxon>Duplodnaviria</taxon>
        <taxon>Heunggongvirae</taxon>
        <taxon>Uroviricota</taxon>
        <taxon>Caudoviricetes</taxon>
        <taxon>Hodgkinviridae</taxon>
        <taxon>Meganvirus</taxon>
        <taxon>Meganvirus megan</taxon>
    </lineage>
</organism>
<evidence type="ECO:0000313" key="3">
    <source>
        <dbReference type="EMBL" id="QGJ92710.1"/>
    </source>
</evidence>
<feature type="transmembrane region" description="Helical" evidence="2">
    <location>
        <begin position="29"/>
        <end position="48"/>
    </location>
</feature>
<feature type="transmembrane region" description="Helical" evidence="2">
    <location>
        <begin position="60"/>
        <end position="81"/>
    </location>
</feature>
<gene>
    <name evidence="3" type="primary">40</name>
    <name evidence="3" type="ORF">PBI_MEGAN_40</name>
</gene>
<evidence type="ECO:0000256" key="1">
    <source>
        <dbReference type="SAM" id="MobiDB-lite"/>
    </source>
</evidence>
<dbReference type="KEGG" id="vg:80004997"/>
<protein>
    <recommendedName>
        <fullName evidence="5">Holin</fullName>
    </recommendedName>
</protein>
<sequence>MNSITLSLVGGTWMDVGAPAPVVSVSFDWPLIVGMIVSVVLPLLVGLVTKRVTHGGTKAVILAALAALTGLLTELGNALTAGVTYNLGMGLVFALAAFLVAVGMHFGIYKPTGASTAAQNAFGGSSPPPAALSGSGATYTPPTRS</sequence>
<keyword evidence="4" id="KW-1185">Reference proteome</keyword>
<dbReference type="RefSeq" id="YP_010751331.1">
    <property type="nucleotide sequence ID" value="NC_073368.1"/>
</dbReference>
<evidence type="ECO:0000256" key="2">
    <source>
        <dbReference type="SAM" id="Phobius"/>
    </source>
</evidence>
<name>A0A649VJZ7_9CAUD</name>
<dbReference type="EMBL" id="MN586020">
    <property type="protein sequence ID" value="QGJ92710.1"/>
    <property type="molecule type" value="Genomic_DNA"/>
</dbReference>
<reference evidence="3 4" key="1">
    <citation type="submission" date="2019-10" db="EMBL/GenBank/DDBJ databases">
        <authorList>
            <person name="Abad L.A."/>
            <person name="AUll H.A."/>
            <person name="Garlena R.A."/>
            <person name="Russell D.A."/>
            <person name="Pope W.H."/>
            <person name="Jacobs-Sera D."/>
            <person name="Hatfull G.F."/>
        </authorList>
    </citation>
    <scope>NUCLEOTIDE SEQUENCE [LARGE SCALE GENOMIC DNA]</scope>
</reference>